<evidence type="ECO:0000313" key="2">
    <source>
        <dbReference type="Proteomes" id="UP000324974"/>
    </source>
</evidence>
<dbReference type="Proteomes" id="UP000324974">
    <property type="component" value="Chromosome"/>
</dbReference>
<organism evidence="1 2">
    <name type="scientific">Limnoglobus roseus</name>
    <dbReference type="NCBI Taxonomy" id="2598579"/>
    <lineage>
        <taxon>Bacteria</taxon>
        <taxon>Pseudomonadati</taxon>
        <taxon>Planctomycetota</taxon>
        <taxon>Planctomycetia</taxon>
        <taxon>Gemmatales</taxon>
        <taxon>Gemmataceae</taxon>
        <taxon>Limnoglobus</taxon>
    </lineage>
</organism>
<evidence type="ECO:0000313" key="1">
    <source>
        <dbReference type="EMBL" id="QEL19450.1"/>
    </source>
</evidence>
<dbReference type="KEGG" id="lrs:PX52LOC_06522"/>
<protein>
    <submittedName>
        <fullName evidence="1">Uncharacterized protein</fullName>
    </submittedName>
</protein>
<dbReference type="AlphaFoldDB" id="A0A5C1AKL7"/>
<keyword evidence="2" id="KW-1185">Reference proteome</keyword>
<sequence>MNRIHSIRSILRFAVGIVIVLVTVGSHLAQTPAQFVLRGSGNPSGPRLPDGRHLSRVVNELLTSPNDALGGPSGPRLPDGNRLNPVVNELLIVPGQPIAPQPTEIPASMPDLLRMPELLPVAAETRLEPAPTRTPVLFPEGTPEPSPGLTAAVASFLSTDIRPAAERPQPLGPQHQPAASRPTASLIPDVPPPAPVQQAACQSCGTGNIGSPSFDLMTSDPSGCYPGRFNNGVEAYPSHALGRFLYGIYNCVCLPDPCYEPKWTPLADSAFFTPTARPVTQMRFRTDLTRGLATPDRAEYFWAKGLGNTRGAQSPDGRRVDRVRDDAISMYTEAATGRVGVFTELTYHRVRPDDRPGSSGFGDLKLGTKTLLLDCELLQIAFQLQTTVPTGNTEKGLGTGHTTLEPSVILGLKLSNDSYFQAQVGEWIPLGGDTDYAGAAIQYNWSYNHVLCRPLANCPIIGTMEFRGVTFQDGAYTDPATGISLGASGNSYIGIGPGLRGFICDRADFGGAVSYGVGSAVGPRQEYRFDLRVRY</sequence>
<dbReference type="EMBL" id="CP042425">
    <property type="protein sequence ID" value="QEL19450.1"/>
    <property type="molecule type" value="Genomic_DNA"/>
</dbReference>
<gene>
    <name evidence="1" type="ORF">PX52LOC_06522</name>
</gene>
<proteinExistence type="predicted"/>
<name>A0A5C1AKL7_9BACT</name>
<reference evidence="2" key="1">
    <citation type="submission" date="2019-08" db="EMBL/GenBank/DDBJ databases">
        <title>Limnoglobus roseus gen. nov., sp. nov., a novel freshwater planctomycete with a giant genome from the family Gemmataceae.</title>
        <authorList>
            <person name="Kulichevskaya I.S."/>
            <person name="Naumoff D.G."/>
            <person name="Miroshnikov K."/>
            <person name="Ivanova A."/>
            <person name="Philippov D.A."/>
            <person name="Hakobyan A."/>
            <person name="Rijpstra I.C."/>
            <person name="Sinninghe Damste J.S."/>
            <person name="Liesack W."/>
            <person name="Dedysh S.N."/>
        </authorList>
    </citation>
    <scope>NUCLEOTIDE SEQUENCE [LARGE SCALE GENOMIC DNA]</scope>
    <source>
        <strain evidence="2">PX52</strain>
    </source>
</reference>
<accession>A0A5C1AKL7</accession>